<accession>A0A6H0EMG3</accession>
<dbReference type="PANTHER" id="PTHR10381">
    <property type="entry name" value="ATP-DEPENDENT CLP PROTEASE PROTEOLYTIC SUBUNIT"/>
    <property type="match status" value="1"/>
</dbReference>
<gene>
    <name evidence="7" type="primary">clpP</name>
</gene>
<dbReference type="GeneID" id="54613275"/>
<comment type="similarity">
    <text evidence="1 6">Belongs to the peptidase S14 family.</text>
</comment>
<evidence type="ECO:0000313" key="7">
    <source>
        <dbReference type="EMBL" id="QIT02719.1"/>
    </source>
</evidence>
<evidence type="ECO:0000256" key="3">
    <source>
        <dbReference type="ARBA" id="ARBA00022670"/>
    </source>
</evidence>
<dbReference type="GO" id="GO:0006515">
    <property type="term" value="P:protein quality control for misfolded or incompletely synthesized proteins"/>
    <property type="evidence" value="ECO:0007669"/>
    <property type="project" value="TreeGrafter"/>
</dbReference>
<dbReference type="SUPFAM" id="SSF52096">
    <property type="entry name" value="ClpP/crotonase"/>
    <property type="match status" value="1"/>
</dbReference>
<dbReference type="Pfam" id="PF00574">
    <property type="entry name" value="CLP_protease"/>
    <property type="match status" value="1"/>
</dbReference>
<proteinExistence type="inferred from homology"/>
<dbReference type="GO" id="GO:0004252">
    <property type="term" value="F:serine-type endopeptidase activity"/>
    <property type="evidence" value="ECO:0007669"/>
    <property type="project" value="InterPro"/>
</dbReference>
<evidence type="ECO:0000256" key="1">
    <source>
        <dbReference type="ARBA" id="ARBA00007039"/>
    </source>
</evidence>
<dbReference type="InterPro" id="IPR001907">
    <property type="entry name" value="ClpP"/>
</dbReference>
<protein>
    <recommendedName>
        <fullName evidence="6">ATP-dependent Clp protease proteolytic subunit</fullName>
    </recommendedName>
</protein>
<name>A0A6H0EMG3_9FABA</name>
<dbReference type="GO" id="GO:0009368">
    <property type="term" value="C:endopeptidase Clp complex"/>
    <property type="evidence" value="ECO:0007669"/>
    <property type="project" value="TreeGrafter"/>
</dbReference>
<dbReference type="CDD" id="cd07017">
    <property type="entry name" value="S14_ClpP_2"/>
    <property type="match status" value="1"/>
</dbReference>
<dbReference type="PANTHER" id="PTHR10381:SF15">
    <property type="entry name" value="CHLOROPLASTIC ATP-DEPENDENT CLP PROTEASE PROTEOLYTIC SUBUNIT 1"/>
    <property type="match status" value="1"/>
</dbReference>
<geneLocation type="plastid" evidence="7"/>
<dbReference type="Gene3D" id="3.90.226.10">
    <property type="entry name" value="2-enoyl-CoA Hydratase, Chain A, domain 1"/>
    <property type="match status" value="1"/>
</dbReference>
<keyword evidence="3" id="KW-0645">Protease</keyword>
<evidence type="ECO:0000256" key="6">
    <source>
        <dbReference type="RuleBase" id="RU003567"/>
    </source>
</evidence>
<keyword evidence="2 7" id="KW-0934">Plastid</keyword>
<organism evidence="7">
    <name type="scientific">Havardia acatlensis</name>
    <dbReference type="NCBI Taxonomy" id="3089646"/>
    <lineage>
        <taxon>Eukaryota</taxon>
        <taxon>Viridiplantae</taxon>
        <taxon>Streptophyta</taxon>
        <taxon>Embryophyta</taxon>
        <taxon>Tracheophyta</taxon>
        <taxon>Spermatophyta</taxon>
        <taxon>Magnoliopsida</taxon>
        <taxon>eudicotyledons</taxon>
        <taxon>Gunneridae</taxon>
        <taxon>Pentapetalae</taxon>
        <taxon>rosids</taxon>
        <taxon>fabids</taxon>
        <taxon>Fabales</taxon>
        <taxon>Fabaceae</taxon>
        <taxon>Caesalpinioideae</taxon>
        <taxon>mimosoid clade</taxon>
        <taxon>Ingeae</taxon>
        <taxon>Havardia</taxon>
    </lineage>
</organism>
<keyword evidence="5" id="KW-0720">Serine protease</keyword>
<keyword evidence="4" id="KW-0378">Hydrolase</keyword>
<reference evidence="7" key="1">
    <citation type="journal article" date="2020" name="Syst. Biol.">
        <title>Exploration of Plastid Phylogenomic Conflict Yields New Insights into the Deep Relationships of Leguminosae.</title>
        <authorList>
            <person name="Zhang R."/>
            <person name="Wang Y.H."/>
            <person name="Jin J.J."/>
            <person name="Stull G.W."/>
            <person name="Bruneau A."/>
            <person name="Cardoso D."/>
            <person name="de Queiroz L.P."/>
            <person name="Moore M.J."/>
            <person name="Zhang S.D."/>
            <person name="Chen S.Y."/>
            <person name="Wang J."/>
            <person name="Li D.Z."/>
            <person name="Yi T.S."/>
        </authorList>
    </citation>
    <scope>NUCLEOTIDE SEQUENCE</scope>
    <source>
        <tissue evidence="7">Fresh</tissue>
    </source>
</reference>
<sequence length="201" mass="22500">MPVGIPKVPFINSHGHGDDEGSWFDLNRLYRQRSLFLGQKLDSETSNHICGLIIYLSMDDPTRDLHLFINCPGGWMLPAIALHDMMEEMPPDVHTICIGLAASIGSFILASGEITKRTAFPHARVVMHQPVCDIYNKSGSGEFIMEINEITKLRDSLIQLYAKKTNRPTWVISEDLDRDAVFTVEQAQAHGIIDEIGRGIL</sequence>
<evidence type="ECO:0000256" key="4">
    <source>
        <dbReference type="ARBA" id="ARBA00022801"/>
    </source>
</evidence>
<evidence type="ECO:0000256" key="2">
    <source>
        <dbReference type="ARBA" id="ARBA00022640"/>
    </source>
</evidence>
<dbReference type="EMBL" id="MN709883">
    <property type="protein sequence ID" value="QIT02719.1"/>
    <property type="molecule type" value="Genomic_DNA"/>
</dbReference>
<dbReference type="GO" id="GO:0009532">
    <property type="term" value="C:plastid stroma"/>
    <property type="evidence" value="ECO:0007669"/>
    <property type="project" value="UniProtKB-ARBA"/>
</dbReference>
<dbReference type="PRINTS" id="PR00127">
    <property type="entry name" value="CLPPROTEASEP"/>
</dbReference>
<dbReference type="InterPro" id="IPR023562">
    <property type="entry name" value="ClpP/TepA"/>
</dbReference>
<dbReference type="GO" id="GO:0051117">
    <property type="term" value="F:ATPase binding"/>
    <property type="evidence" value="ECO:0007669"/>
    <property type="project" value="TreeGrafter"/>
</dbReference>
<dbReference type="AlphaFoldDB" id="A0A6H0EMG3"/>
<evidence type="ECO:0000256" key="5">
    <source>
        <dbReference type="ARBA" id="ARBA00022825"/>
    </source>
</evidence>
<dbReference type="InterPro" id="IPR029045">
    <property type="entry name" value="ClpP/crotonase-like_dom_sf"/>
</dbReference>
<dbReference type="RefSeq" id="YP_009771934.1">
    <property type="nucleotide sequence ID" value="NC_047398.1"/>
</dbReference>
<dbReference type="GO" id="GO:0004176">
    <property type="term" value="F:ATP-dependent peptidase activity"/>
    <property type="evidence" value="ECO:0007669"/>
    <property type="project" value="InterPro"/>
</dbReference>